<dbReference type="AlphaFoldDB" id="A0A4Y2PLU3"/>
<reference evidence="5 6" key="1">
    <citation type="journal article" date="2019" name="Sci. Rep.">
        <title>Orb-weaving spider Araneus ventricosus genome elucidates the spidroin gene catalogue.</title>
        <authorList>
            <person name="Kono N."/>
            <person name="Nakamura H."/>
            <person name="Ohtoshi R."/>
            <person name="Moran D.A.P."/>
            <person name="Shinohara A."/>
            <person name="Yoshida Y."/>
            <person name="Fujiwara M."/>
            <person name="Mori M."/>
            <person name="Tomita M."/>
            <person name="Arakawa K."/>
        </authorList>
    </citation>
    <scope>NUCLEOTIDE SEQUENCE [LARGE SCALE GENOMIC DNA]</scope>
</reference>
<dbReference type="SUPFAM" id="SSF51430">
    <property type="entry name" value="NAD(P)-linked oxidoreductase"/>
    <property type="match status" value="1"/>
</dbReference>
<evidence type="ECO:0000256" key="3">
    <source>
        <dbReference type="ARBA" id="ARBA00023002"/>
    </source>
</evidence>
<dbReference type="InterPro" id="IPR020471">
    <property type="entry name" value="AKR"/>
</dbReference>
<dbReference type="Gene3D" id="3.20.20.100">
    <property type="entry name" value="NADP-dependent oxidoreductase domain"/>
    <property type="match status" value="1"/>
</dbReference>
<dbReference type="PANTHER" id="PTHR43827">
    <property type="entry name" value="2,5-DIKETO-D-GLUCONIC ACID REDUCTASE"/>
    <property type="match status" value="1"/>
</dbReference>
<comment type="similarity">
    <text evidence="1">Belongs to the aldo/keto reductase family.</text>
</comment>
<dbReference type="GO" id="GO:0016616">
    <property type="term" value="F:oxidoreductase activity, acting on the CH-OH group of donors, NAD or NADP as acceptor"/>
    <property type="evidence" value="ECO:0007669"/>
    <property type="project" value="UniProtKB-ARBA"/>
</dbReference>
<keyword evidence="3" id="KW-0560">Oxidoreductase</keyword>
<evidence type="ECO:0000259" key="4">
    <source>
        <dbReference type="Pfam" id="PF00248"/>
    </source>
</evidence>
<dbReference type="PROSITE" id="PS00798">
    <property type="entry name" value="ALDOKETO_REDUCTASE_1"/>
    <property type="match status" value="1"/>
</dbReference>
<dbReference type="Proteomes" id="UP000499080">
    <property type="component" value="Unassembled WGS sequence"/>
</dbReference>
<dbReference type="OrthoDB" id="6502874at2759"/>
<accession>A0A4Y2PLU3</accession>
<evidence type="ECO:0000256" key="1">
    <source>
        <dbReference type="ARBA" id="ARBA00007905"/>
    </source>
</evidence>
<keyword evidence="2" id="KW-0521">NADP</keyword>
<dbReference type="InterPro" id="IPR018170">
    <property type="entry name" value="Aldo/ket_reductase_CS"/>
</dbReference>
<dbReference type="PANTHER" id="PTHR43827:SF3">
    <property type="entry name" value="NADP-DEPENDENT OXIDOREDUCTASE DOMAIN-CONTAINING PROTEIN"/>
    <property type="match status" value="1"/>
</dbReference>
<dbReference type="InterPro" id="IPR023210">
    <property type="entry name" value="NADP_OxRdtase_dom"/>
</dbReference>
<gene>
    <name evidence="5" type="ORF">AVEN_99808_1</name>
</gene>
<evidence type="ECO:0000256" key="2">
    <source>
        <dbReference type="ARBA" id="ARBA00022857"/>
    </source>
</evidence>
<sequence>MNCVRLNNGIQMPLLGLGTFLLQSPDVMAITEAALRQGYRLIDTAAVYRNENSIGQVLKKTESYNVHRDDVFVTSKLGNNF</sequence>
<organism evidence="5 6">
    <name type="scientific">Araneus ventricosus</name>
    <name type="common">Orbweaver spider</name>
    <name type="synonym">Epeira ventricosa</name>
    <dbReference type="NCBI Taxonomy" id="182803"/>
    <lineage>
        <taxon>Eukaryota</taxon>
        <taxon>Metazoa</taxon>
        <taxon>Ecdysozoa</taxon>
        <taxon>Arthropoda</taxon>
        <taxon>Chelicerata</taxon>
        <taxon>Arachnida</taxon>
        <taxon>Araneae</taxon>
        <taxon>Araneomorphae</taxon>
        <taxon>Entelegynae</taxon>
        <taxon>Araneoidea</taxon>
        <taxon>Araneidae</taxon>
        <taxon>Araneus</taxon>
    </lineage>
</organism>
<evidence type="ECO:0000313" key="5">
    <source>
        <dbReference type="EMBL" id="GBN51197.1"/>
    </source>
</evidence>
<dbReference type="EMBL" id="BGPR01011412">
    <property type="protein sequence ID" value="GBN51197.1"/>
    <property type="molecule type" value="Genomic_DNA"/>
</dbReference>
<dbReference type="InterPro" id="IPR036812">
    <property type="entry name" value="NAD(P)_OxRdtase_dom_sf"/>
</dbReference>
<evidence type="ECO:0000313" key="6">
    <source>
        <dbReference type="Proteomes" id="UP000499080"/>
    </source>
</evidence>
<dbReference type="Pfam" id="PF00248">
    <property type="entry name" value="Aldo_ket_red"/>
    <property type="match status" value="1"/>
</dbReference>
<name>A0A4Y2PLU3_ARAVE</name>
<protein>
    <recommendedName>
        <fullName evidence="4">NADP-dependent oxidoreductase domain-containing protein</fullName>
    </recommendedName>
</protein>
<keyword evidence="6" id="KW-1185">Reference proteome</keyword>
<feature type="domain" description="NADP-dependent oxidoreductase" evidence="4">
    <location>
        <begin position="15"/>
        <end position="77"/>
    </location>
</feature>
<proteinExistence type="inferred from homology"/>
<comment type="caution">
    <text evidence="5">The sequence shown here is derived from an EMBL/GenBank/DDBJ whole genome shotgun (WGS) entry which is preliminary data.</text>
</comment>